<proteinExistence type="predicted"/>
<comment type="caution">
    <text evidence="1">The sequence shown here is derived from an EMBL/GenBank/DDBJ whole genome shotgun (WGS) entry which is preliminary data.</text>
</comment>
<dbReference type="EMBL" id="AWUE01013417">
    <property type="protein sequence ID" value="OMP07084.1"/>
    <property type="molecule type" value="Genomic_DNA"/>
</dbReference>
<accession>A0A1R3KJ54</accession>
<reference evidence="2" key="1">
    <citation type="submission" date="2013-09" db="EMBL/GenBank/DDBJ databases">
        <title>Corchorus olitorius genome sequencing.</title>
        <authorList>
            <person name="Alam M."/>
            <person name="Haque M.S."/>
            <person name="Islam M.S."/>
            <person name="Emdad E.M."/>
            <person name="Islam M.M."/>
            <person name="Ahmed B."/>
            <person name="Halim A."/>
            <person name="Hossen Q.M.M."/>
            <person name="Hossain M.Z."/>
            <person name="Ahmed R."/>
            <person name="Khan M.M."/>
            <person name="Islam R."/>
            <person name="Rashid M.M."/>
            <person name="Khan S.A."/>
            <person name="Rahman M.S."/>
            <person name="Alam M."/>
            <person name="Yahiya A.S."/>
            <person name="Khan M.S."/>
            <person name="Azam M.S."/>
            <person name="Haque T."/>
            <person name="Lashkar M.Z.H."/>
            <person name="Akhand A.I."/>
            <person name="Morshed G."/>
            <person name="Roy S."/>
            <person name="Uddin K.S."/>
            <person name="Rabeya T."/>
            <person name="Hossain A.S."/>
            <person name="Chowdhury A."/>
            <person name="Snigdha A.R."/>
            <person name="Mortoza M.S."/>
            <person name="Matin S.A."/>
            <person name="Hoque S.M.E."/>
            <person name="Islam M.K."/>
            <person name="Roy D.K."/>
            <person name="Haider R."/>
            <person name="Moosa M.M."/>
            <person name="Elias S.M."/>
            <person name="Hasan A.M."/>
            <person name="Jahan S."/>
            <person name="Shafiuddin M."/>
            <person name="Mahmood N."/>
            <person name="Shommy N.S."/>
        </authorList>
    </citation>
    <scope>NUCLEOTIDE SEQUENCE [LARGE SCALE GENOMIC DNA]</scope>
    <source>
        <strain evidence="2">cv. O-4</strain>
    </source>
</reference>
<dbReference type="Proteomes" id="UP000187203">
    <property type="component" value="Unassembled WGS sequence"/>
</dbReference>
<dbReference type="AlphaFoldDB" id="A0A1R3KJ54"/>
<keyword evidence="2" id="KW-1185">Reference proteome</keyword>
<organism evidence="1 2">
    <name type="scientific">Corchorus olitorius</name>
    <dbReference type="NCBI Taxonomy" id="93759"/>
    <lineage>
        <taxon>Eukaryota</taxon>
        <taxon>Viridiplantae</taxon>
        <taxon>Streptophyta</taxon>
        <taxon>Embryophyta</taxon>
        <taxon>Tracheophyta</taxon>
        <taxon>Spermatophyta</taxon>
        <taxon>Magnoliopsida</taxon>
        <taxon>eudicotyledons</taxon>
        <taxon>Gunneridae</taxon>
        <taxon>Pentapetalae</taxon>
        <taxon>rosids</taxon>
        <taxon>malvids</taxon>
        <taxon>Malvales</taxon>
        <taxon>Malvaceae</taxon>
        <taxon>Grewioideae</taxon>
        <taxon>Apeibeae</taxon>
        <taxon>Corchorus</taxon>
    </lineage>
</organism>
<evidence type="ECO:0000313" key="1">
    <source>
        <dbReference type="EMBL" id="OMP07084.1"/>
    </source>
</evidence>
<name>A0A1R3KJ54_9ROSI</name>
<evidence type="ECO:0000313" key="2">
    <source>
        <dbReference type="Proteomes" id="UP000187203"/>
    </source>
</evidence>
<gene>
    <name evidence="1" type="ORF">COLO4_07646</name>
</gene>
<sequence>MVTHKGMRWQQSQFLLNCLECKLRALACFAINLREIMNCPCLFA</sequence>
<protein>
    <submittedName>
        <fullName evidence="1">Uncharacterized protein</fullName>
    </submittedName>
</protein>